<reference evidence="5" key="1">
    <citation type="submission" date="2020-03" db="EMBL/GenBank/DDBJ databases">
        <title>Intra-Species Differences in Population Size shape Life History and Genome Evolution.</title>
        <authorList>
            <person name="Willemsen D."/>
            <person name="Cui R."/>
            <person name="Valenzano D.R."/>
        </authorList>
    </citation>
    <scope>NUCLEOTIDE SEQUENCE</scope>
    <source>
        <strain evidence="5">GRZ</strain>
        <tissue evidence="5">Whole</tissue>
    </source>
</reference>
<dbReference type="KEGG" id="nfu:107380953"/>
<sequence>MATLEMLLFSHPSPTGDYHYSGCDFWTDTEKSLFSAALRTHGKDFSLIKKTVRTKTVSQCVEFFYLSQKLTGKQKKQKEDERRDAQEELQTCKSSHSQPLKRPYTLEEAVSVPPLASFFPCKLCGKMFYKIKSRNAHMKIHRQPQEDWTDRQLQHQLLTQSLALGRPNNLVPSPGSSRLQPQASALTFSSCGLVPNSNIAKSIAIAPNNISFLDPNAAVAFSNTTPPNSHLITINSSDVGELNRKDPSAVLSLHQPWGSFGHSPDLSTFYCLTEGKEDGGGGVEGKETISWQ</sequence>
<evidence type="ECO:0000256" key="1">
    <source>
        <dbReference type="PROSITE-ProRule" id="PRU00042"/>
    </source>
</evidence>
<comment type="caution">
    <text evidence="5">The sequence shown here is derived from an EMBL/GenBank/DDBJ whole genome shotgun (WGS) entry which is preliminary data.</text>
</comment>
<dbReference type="GO" id="GO:0005667">
    <property type="term" value="C:transcription regulator complex"/>
    <property type="evidence" value="ECO:0007669"/>
    <property type="project" value="TreeGrafter"/>
</dbReference>
<dbReference type="InterPro" id="IPR001005">
    <property type="entry name" value="SANT/Myb"/>
</dbReference>
<dbReference type="GO" id="GO:0006357">
    <property type="term" value="P:regulation of transcription by RNA polymerase II"/>
    <property type="evidence" value="ECO:0007669"/>
    <property type="project" value="TreeGrafter"/>
</dbReference>
<dbReference type="Gene3D" id="1.10.10.60">
    <property type="entry name" value="Homeodomain-like"/>
    <property type="match status" value="1"/>
</dbReference>
<dbReference type="EMBL" id="JAAVVJ010000009">
    <property type="protein sequence ID" value="KAF7214793.1"/>
    <property type="molecule type" value="Genomic_DNA"/>
</dbReference>
<feature type="domain" description="C2H2-type" evidence="3">
    <location>
        <begin position="119"/>
        <end position="146"/>
    </location>
</feature>
<dbReference type="OMA" id="HKRENQD"/>
<accession>A0A9D3BQB5</accession>
<evidence type="ECO:0000259" key="3">
    <source>
        <dbReference type="PROSITE" id="PS50157"/>
    </source>
</evidence>
<dbReference type="Proteomes" id="UP000822369">
    <property type="component" value="Chromosome 9"/>
</dbReference>
<keyword evidence="1" id="KW-0863">Zinc-finger</keyword>
<dbReference type="AlphaFoldDB" id="A0A9D3BQB5"/>
<evidence type="ECO:0000313" key="5">
    <source>
        <dbReference type="EMBL" id="KAF7214793.1"/>
    </source>
</evidence>
<dbReference type="SUPFAM" id="SSF46689">
    <property type="entry name" value="Homeodomain-like"/>
    <property type="match status" value="1"/>
</dbReference>
<evidence type="ECO:0000259" key="4">
    <source>
        <dbReference type="PROSITE" id="PS51293"/>
    </source>
</evidence>
<evidence type="ECO:0000256" key="2">
    <source>
        <dbReference type="SAM" id="MobiDB-lite"/>
    </source>
</evidence>
<dbReference type="GO" id="GO:0008270">
    <property type="term" value="F:zinc ion binding"/>
    <property type="evidence" value="ECO:0007669"/>
    <property type="project" value="UniProtKB-KW"/>
</dbReference>
<dbReference type="GO" id="GO:0000118">
    <property type="term" value="C:histone deacetylase complex"/>
    <property type="evidence" value="ECO:0007669"/>
    <property type="project" value="TreeGrafter"/>
</dbReference>
<dbReference type="InterPro" id="IPR051066">
    <property type="entry name" value="Trans_reg/Corepressor"/>
</dbReference>
<proteinExistence type="predicted"/>
<dbReference type="InterPro" id="IPR013087">
    <property type="entry name" value="Znf_C2H2_type"/>
</dbReference>
<dbReference type="SMART" id="SM00717">
    <property type="entry name" value="SANT"/>
    <property type="match status" value="1"/>
</dbReference>
<dbReference type="Pfam" id="PF00249">
    <property type="entry name" value="Myb_DNA-binding"/>
    <property type="match status" value="1"/>
</dbReference>
<dbReference type="PROSITE" id="PS51293">
    <property type="entry name" value="SANT"/>
    <property type="match status" value="1"/>
</dbReference>
<feature type="compositionally biased region" description="Basic and acidic residues" evidence="2">
    <location>
        <begin position="77"/>
        <end position="86"/>
    </location>
</feature>
<dbReference type="PROSITE" id="PS00028">
    <property type="entry name" value="ZINC_FINGER_C2H2_1"/>
    <property type="match status" value="1"/>
</dbReference>
<dbReference type="InterPro" id="IPR009057">
    <property type="entry name" value="Homeodomain-like_sf"/>
</dbReference>
<organism evidence="5 6">
    <name type="scientific">Nothobranchius furzeri</name>
    <name type="common">Turquoise killifish</name>
    <dbReference type="NCBI Taxonomy" id="105023"/>
    <lineage>
        <taxon>Eukaryota</taxon>
        <taxon>Metazoa</taxon>
        <taxon>Chordata</taxon>
        <taxon>Craniata</taxon>
        <taxon>Vertebrata</taxon>
        <taxon>Euteleostomi</taxon>
        <taxon>Actinopterygii</taxon>
        <taxon>Neopterygii</taxon>
        <taxon>Teleostei</taxon>
        <taxon>Neoteleostei</taxon>
        <taxon>Acanthomorphata</taxon>
        <taxon>Ovalentaria</taxon>
        <taxon>Atherinomorphae</taxon>
        <taxon>Cyprinodontiformes</taxon>
        <taxon>Nothobranchiidae</taxon>
        <taxon>Nothobranchius</taxon>
    </lineage>
</organism>
<feature type="domain" description="SANT" evidence="4">
    <location>
        <begin position="21"/>
        <end position="72"/>
    </location>
</feature>
<dbReference type="GO" id="GO:0003714">
    <property type="term" value="F:transcription corepressor activity"/>
    <property type="evidence" value="ECO:0007669"/>
    <property type="project" value="TreeGrafter"/>
</dbReference>
<dbReference type="InterPro" id="IPR017884">
    <property type="entry name" value="SANT_dom"/>
</dbReference>
<dbReference type="PANTHER" id="PTHR16089:SF43">
    <property type="match status" value="1"/>
</dbReference>
<gene>
    <name evidence="5" type="ORF">G4P62_006809</name>
</gene>
<keyword evidence="1" id="KW-0479">Metal-binding</keyword>
<feature type="region of interest" description="Disordered" evidence="2">
    <location>
        <begin position="75"/>
        <end position="96"/>
    </location>
</feature>
<dbReference type="PROSITE" id="PS50157">
    <property type="entry name" value="ZINC_FINGER_C2H2_2"/>
    <property type="match status" value="1"/>
</dbReference>
<keyword evidence="1" id="KW-0862">Zinc</keyword>
<name>A0A9D3BQB5_NOTFU</name>
<protein>
    <submittedName>
        <fullName evidence="5">LOC107380953-like protein</fullName>
    </submittedName>
</protein>
<evidence type="ECO:0000313" key="6">
    <source>
        <dbReference type="Proteomes" id="UP000822369"/>
    </source>
</evidence>
<dbReference type="PANTHER" id="PTHR16089">
    <property type="entry name" value="REST COREPRESSOR COREST PROTEIN-RELATED"/>
    <property type="match status" value="1"/>
</dbReference>